<sequence>MRGRLKFRVGQMVDAAFSLVVEAWRMVVLQKVSRAYDIAHPDGPN</sequence>
<keyword evidence="2" id="KW-1185">Reference proteome</keyword>
<dbReference type="RefSeq" id="WP_191283835.1">
    <property type="nucleotide sequence ID" value="NZ_BNAI01000006.1"/>
</dbReference>
<dbReference type="EMBL" id="BNAI01000006">
    <property type="protein sequence ID" value="GHF22661.1"/>
    <property type="molecule type" value="Genomic_DNA"/>
</dbReference>
<accession>A0A8J3M2U1</accession>
<dbReference type="Proteomes" id="UP000617531">
    <property type="component" value="Unassembled WGS sequence"/>
</dbReference>
<proteinExistence type="predicted"/>
<reference evidence="1" key="1">
    <citation type="journal article" date="2014" name="Int. J. Syst. Evol. Microbiol.">
        <title>Complete genome sequence of Corynebacterium casei LMG S-19264T (=DSM 44701T), isolated from a smear-ripened cheese.</title>
        <authorList>
            <consortium name="US DOE Joint Genome Institute (JGI-PGF)"/>
            <person name="Walter F."/>
            <person name="Albersmeier A."/>
            <person name="Kalinowski J."/>
            <person name="Ruckert C."/>
        </authorList>
    </citation>
    <scope>NUCLEOTIDE SEQUENCE</scope>
    <source>
        <strain evidence="1">CGMCC 1.16548</strain>
    </source>
</reference>
<gene>
    <name evidence="1" type="ORF">GCM10011600_24750</name>
</gene>
<reference evidence="1" key="2">
    <citation type="submission" date="2020-09" db="EMBL/GenBank/DDBJ databases">
        <authorList>
            <person name="Sun Q."/>
            <person name="Zhou Y."/>
        </authorList>
    </citation>
    <scope>NUCLEOTIDE SEQUENCE</scope>
    <source>
        <strain evidence="1">CGMCC 1.16548</strain>
    </source>
</reference>
<evidence type="ECO:0000313" key="2">
    <source>
        <dbReference type="Proteomes" id="UP000617531"/>
    </source>
</evidence>
<name>A0A8J3M2U1_9MICO</name>
<protein>
    <submittedName>
        <fullName evidence="1">Uncharacterized protein</fullName>
    </submittedName>
</protein>
<dbReference type="AlphaFoldDB" id="A0A8J3M2U1"/>
<organism evidence="1 2">
    <name type="scientific">Pseudolysinimonas yzui</name>
    <dbReference type="NCBI Taxonomy" id="2708254"/>
    <lineage>
        <taxon>Bacteria</taxon>
        <taxon>Bacillati</taxon>
        <taxon>Actinomycetota</taxon>
        <taxon>Actinomycetes</taxon>
        <taxon>Micrococcales</taxon>
        <taxon>Microbacteriaceae</taxon>
        <taxon>Pseudolysinimonas</taxon>
    </lineage>
</organism>
<comment type="caution">
    <text evidence="1">The sequence shown here is derived from an EMBL/GenBank/DDBJ whole genome shotgun (WGS) entry which is preliminary data.</text>
</comment>
<evidence type="ECO:0000313" key="1">
    <source>
        <dbReference type="EMBL" id="GHF22661.1"/>
    </source>
</evidence>